<proteinExistence type="predicted"/>
<evidence type="ECO:0000256" key="2">
    <source>
        <dbReference type="ARBA" id="ARBA00023012"/>
    </source>
</evidence>
<keyword evidence="1 6" id="KW-0597">Phosphoprotein</keyword>
<evidence type="ECO:0000256" key="6">
    <source>
        <dbReference type="PROSITE-ProRule" id="PRU00169"/>
    </source>
</evidence>
<dbReference type="GO" id="GO:0005829">
    <property type="term" value="C:cytosol"/>
    <property type="evidence" value="ECO:0007669"/>
    <property type="project" value="TreeGrafter"/>
</dbReference>
<dbReference type="InterPro" id="IPR039420">
    <property type="entry name" value="WalR-like"/>
</dbReference>
<keyword evidence="3" id="KW-0805">Transcription regulation</keyword>
<dbReference type="Gene3D" id="3.40.50.2300">
    <property type="match status" value="1"/>
</dbReference>
<dbReference type="Proteomes" id="UP000092573">
    <property type="component" value="Chromosome"/>
</dbReference>
<evidence type="ECO:0000256" key="4">
    <source>
        <dbReference type="ARBA" id="ARBA00023125"/>
    </source>
</evidence>
<dbReference type="GO" id="GO:0000156">
    <property type="term" value="F:phosphorelay response regulator activity"/>
    <property type="evidence" value="ECO:0007669"/>
    <property type="project" value="TreeGrafter"/>
</dbReference>
<keyword evidence="5" id="KW-0804">Transcription</keyword>
<dbReference type="SUPFAM" id="SSF52172">
    <property type="entry name" value="CheY-like"/>
    <property type="match status" value="1"/>
</dbReference>
<evidence type="ECO:0000259" key="9">
    <source>
        <dbReference type="PROSITE" id="PS51755"/>
    </source>
</evidence>
<dbReference type="PROSITE" id="PS51755">
    <property type="entry name" value="OMPR_PHOB"/>
    <property type="match status" value="1"/>
</dbReference>
<name>A0A1B1MZM2_9BACL</name>
<dbReference type="GO" id="GO:0006355">
    <property type="term" value="P:regulation of DNA-templated transcription"/>
    <property type="evidence" value="ECO:0007669"/>
    <property type="project" value="InterPro"/>
</dbReference>
<evidence type="ECO:0000259" key="8">
    <source>
        <dbReference type="PROSITE" id="PS50110"/>
    </source>
</evidence>
<evidence type="ECO:0000256" key="5">
    <source>
        <dbReference type="ARBA" id="ARBA00023163"/>
    </source>
</evidence>
<evidence type="ECO:0008006" key="12">
    <source>
        <dbReference type="Google" id="ProtNLM"/>
    </source>
</evidence>
<dbReference type="InterPro" id="IPR001867">
    <property type="entry name" value="OmpR/PhoB-type_DNA-bd"/>
</dbReference>
<keyword evidence="2" id="KW-0902">Two-component regulatory system</keyword>
<evidence type="ECO:0000256" key="1">
    <source>
        <dbReference type="ARBA" id="ARBA00022553"/>
    </source>
</evidence>
<dbReference type="InterPro" id="IPR036388">
    <property type="entry name" value="WH-like_DNA-bd_sf"/>
</dbReference>
<dbReference type="InterPro" id="IPR011006">
    <property type="entry name" value="CheY-like_superfamily"/>
</dbReference>
<dbReference type="InterPro" id="IPR016032">
    <property type="entry name" value="Sig_transdc_resp-reg_C-effctor"/>
</dbReference>
<dbReference type="GO" id="GO:0000976">
    <property type="term" value="F:transcription cis-regulatory region binding"/>
    <property type="evidence" value="ECO:0007669"/>
    <property type="project" value="TreeGrafter"/>
</dbReference>
<dbReference type="EMBL" id="CP014167">
    <property type="protein sequence ID" value="ANS74625.1"/>
    <property type="molecule type" value="Genomic_DNA"/>
</dbReference>
<dbReference type="OrthoDB" id="188184at2"/>
<dbReference type="CDD" id="cd00383">
    <property type="entry name" value="trans_reg_C"/>
    <property type="match status" value="1"/>
</dbReference>
<evidence type="ECO:0000313" key="10">
    <source>
        <dbReference type="EMBL" id="ANS74625.1"/>
    </source>
</evidence>
<dbReference type="SMART" id="SM00448">
    <property type="entry name" value="REC"/>
    <property type="match status" value="1"/>
</dbReference>
<gene>
    <name evidence="10" type="ORF">AWM70_08535</name>
</gene>
<protein>
    <recommendedName>
        <fullName evidence="12">Two-component system response regulator</fullName>
    </recommendedName>
</protein>
<accession>A0A1B1MZM2</accession>
<feature type="domain" description="OmpR/PhoB-type" evidence="9">
    <location>
        <begin position="135"/>
        <end position="232"/>
    </location>
</feature>
<feature type="DNA-binding region" description="OmpR/PhoB-type" evidence="7">
    <location>
        <begin position="135"/>
        <end position="232"/>
    </location>
</feature>
<dbReference type="GO" id="GO:0032993">
    <property type="term" value="C:protein-DNA complex"/>
    <property type="evidence" value="ECO:0007669"/>
    <property type="project" value="TreeGrafter"/>
</dbReference>
<dbReference type="FunFam" id="1.10.10.10:FF:000005">
    <property type="entry name" value="Two-component system response regulator"/>
    <property type="match status" value="1"/>
</dbReference>
<dbReference type="STRING" id="1462996.AWM70_08535"/>
<dbReference type="PROSITE" id="PS50110">
    <property type="entry name" value="RESPONSE_REGULATORY"/>
    <property type="match status" value="1"/>
</dbReference>
<dbReference type="Pfam" id="PF00486">
    <property type="entry name" value="Trans_reg_C"/>
    <property type="match status" value="1"/>
</dbReference>
<feature type="modified residue" description="4-aspartylphosphate" evidence="6">
    <location>
        <position position="57"/>
    </location>
</feature>
<organism evidence="10 11">
    <name type="scientific">Paenibacillus yonginensis</name>
    <dbReference type="NCBI Taxonomy" id="1462996"/>
    <lineage>
        <taxon>Bacteria</taxon>
        <taxon>Bacillati</taxon>
        <taxon>Bacillota</taxon>
        <taxon>Bacilli</taxon>
        <taxon>Bacillales</taxon>
        <taxon>Paenibacillaceae</taxon>
        <taxon>Paenibacillus</taxon>
    </lineage>
</organism>
<dbReference type="Gene3D" id="1.10.10.10">
    <property type="entry name" value="Winged helix-like DNA-binding domain superfamily/Winged helix DNA-binding domain"/>
    <property type="match status" value="1"/>
</dbReference>
<sequence>MEKRLVLVFLEGEDNSYAQQIISRLQEAGFEVERYGGMEADTFNDSMDLPPDLLLIDGDSRDTHTLKSLIRLKWEDGLLPYPVIVLTDSPTTEGLLEAFSAGANDYVHKKAPAQELIARIKNLTGLFQRIDPREHQYIEHEDLRIEIRQHKVFRAGEEIPLTPKEFELLLFLARRKKKVCSRELLLHEVWGYDFTGRTNVVDVYIKHIRSKIDKGRKPKLLHTVRGTGYMLQ</sequence>
<keyword evidence="11" id="KW-1185">Reference proteome</keyword>
<dbReference type="InterPro" id="IPR001789">
    <property type="entry name" value="Sig_transdc_resp-reg_receiver"/>
</dbReference>
<keyword evidence="4 7" id="KW-0238">DNA-binding</keyword>
<dbReference type="PANTHER" id="PTHR48111">
    <property type="entry name" value="REGULATOR OF RPOS"/>
    <property type="match status" value="1"/>
</dbReference>
<dbReference type="RefSeq" id="WP_068695473.1">
    <property type="nucleotide sequence ID" value="NZ_CP014167.1"/>
</dbReference>
<dbReference type="SUPFAM" id="SSF46894">
    <property type="entry name" value="C-terminal effector domain of the bipartite response regulators"/>
    <property type="match status" value="1"/>
</dbReference>
<evidence type="ECO:0000256" key="3">
    <source>
        <dbReference type="ARBA" id="ARBA00023015"/>
    </source>
</evidence>
<dbReference type="SMART" id="SM00862">
    <property type="entry name" value="Trans_reg_C"/>
    <property type="match status" value="1"/>
</dbReference>
<dbReference type="PANTHER" id="PTHR48111:SF22">
    <property type="entry name" value="REGULATOR OF RPOS"/>
    <property type="match status" value="1"/>
</dbReference>
<feature type="domain" description="Response regulatory" evidence="8">
    <location>
        <begin position="7"/>
        <end position="124"/>
    </location>
</feature>
<dbReference type="KEGG" id="pyg:AWM70_08535"/>
<evidence type="ECO:0000256" key="7">
    <source>
        <dbReference type="PROSITE-ProRule" id="PRU01091"/>
    </source>
</evidence>
<dbReference type="AlphaFoldDB" id="A0A1B1MZM2"/>
<reference evidence="10 11" key="1">
    <citation type="submission" date="2016-01" db="EMBL/GenBank/DDBJ databases">
        <title>Complete Genome Sequence of Paenibacillus yonginensis DCY84, a novel Plant Growth-Promoting Bacteria with Elicitation of Induced Systemic Resistance.</title>
        <authorList>
            <person name="Kim Y.J."/>
            <person name="Yang D.C."/>
            <person name="Sukweenadhi J."/>
        </authorList>
    </citation>
    <scope>NUCLEOTIDE SEQUENCE [LARGE SCALE GENOMIC DNA]</scope>
    <source>
        <strain evidence="10 11">DCY84</strain>
    </source>
</reference>
<evidence type="ECO:0000313" key="11">
    <source>
        <dbReference type="Proteomes" id="UP000092573"/>
    </source>
</evidence>